<dbReference type="RefSeq" id="WP_233725347.1">
    <property type="nucleotide sequence ID" value="NZ_JAJVCN010000001.1"/>
</dbReference>
<reference evidence="3 4" key="1">
    <citation type="submission" date="2021-12" db="EMBL/GenBank/DDBJ databases">
        <title>Genome sequence of Kibdelosporangium philippinense ATCC 49844.</title>
        <authorList>
            <person name="Fedorov E.A."/>
            <person name="Omeragic M."/>
            <person name="Shalygina K.F."/>
            <person name="Maclea K.S."/>
        </authorList>
    </citation>
    <scope>NUCLEOTIDE SEQUENCE [LARGE SCALE GENOMIC DNA]</scope>
    <source>
        <strain evidence="3 4">ATCC 49844</strain>
    </source>
</reference>
<evidence type="ECO:0000259" key="2">
    <source>
        <dbReference type="Pfam" id="PF03795"/>
    </source>
</evidence>
<dbReference type="SUPFAM" id="SSF54909">
    <property type="entry name" value="Dimeric alpha+beta barrel"/>
    <property type="match status" value="1"/>
</dbReference>
<dbReference type="PANTHER" id="PTHR35174">
    <property type="entry name" value="BLL7171 PROTEIN-RELATED"/>
    <property type="match status" value="1"/>
</dbReference>
<organism evidence="3 4">
    <name type="scientific">Kibdelosporangium philippinense</name>
    <dbReference type="NCBI Taxonomy" id="211113"/>
    <lineage>
        <taxon>Bacteria</taxon>
        <taxon>Bacillati</taxon>
        <taxon>Actinomycetota</taxon>
        <taxon>Actinomycetes</taxon>
        <taxon>Pseudonocardiales</taxon>
        <taxon>Pseudonocardiaceae</taxon>
        <taxon>Kibdelosporangium</taxon>
    </lineage>
</organism>
<feature type="domain" description="YCII-related" evidence="2">
    <location>
        <begin position="1"/>
        <end position="91"/>
    </location>
</feature>
<dbReference type="InterPro" id="IPR011008">
    <property type="entry name" value="Dimeric_a/b-barrel"/>
</dbReference>
<dbReference type="Pfam" id="PF03795">
    <property type="entry name" value="YCII"/>
    <property type="match status" value="1"/>
</dbReference>
<protein>
    <submittedName>
        <fullName evidence="3">YciI family protein</fullName>
    </submittedName>
</protein>
<comment type="caution">
    <text evidence="3">The sequence shown here is derived from an EMBL/GenBank/DDBJ whole genome shotgun (WGS) entry which is preliminary data.</text>
</comment>
<gene>
    <name evidence="3" type="ORF">LWC34_13245</name>
</gene>
<dbReference type="Gene3D" id="3.30.70.1060">
    <property type="entry name" value="Dimeric alpha+beta barrel"/>
    <property type="match status" value="1"/>
</dbReference>
<accession>A0ABS8Z7I8</accession>
<evidence type="ECO:0000313" key="4">
    <source>
        <dbReference type="Proteomes" id="UP001521150"/>
    </source>
</evidence>
<sequence>MRYLMMAMRTENETPPDEALFVEMDKFVKELSAAGILVATGGLDPVGMQVVAKDGEITVTDGPYTEAKETVGGFALIDVRSVEELHEVSRRFIAITGDGVGRIHQVFS</sequence>
<dbReference type="InterPro" id="IPR005545">
    <property type="entry name" value="YCII"/>
</dbReference>
<proteinExistence type="inferred from homology"/>
<evidence type="ECO:0000313" key="3">
    <source>
        <dbReference type="EMBL" id="MCE7003785.1"/>
    </source>
</evidence>
<dbReference type="EMBL" id="JAJVCN010000001">
    <property type="protein sequence ID" value="MCE7003785.1"/>
    <property type="molecule type" value="Genomic_DNA"/>
</dbReference>
<keyword evidence="4" id="KW-1185">Reference proteome</keyword>
<dbReference type="Proteomes" id="UP001521150">
    <property type="component" value="Unassembled WGS sequence"/>
</dbReference>
<comment type="similarity">
    <text evidence="1">Belongs to the YciI family.</text>
</comment>
<evidence type="ECO:0000256" key="1">
    <source>
        <dbReference type="ARBA" id="ARBA00007689"/>
    </source>
</evidence>
<name>A0ABS8Z7I8_9PSEU</name>